<feature type="region of interest" description="Disordered" evidence="1">
    <location>
        <begin position="149"/>
        <end position="180"/>
    </location>
</feature>
<dbReference type="OrthoDB" id="4779880at2759"/>
<evidence type="ECO:0000313" key="3">
    <source>
        <dbReference type="EMBL" id="TRX89629.1"/>
    </source>
</evidence>
<feature type="region of interest" description="Disordered" evidence="1">
    <location>
        <begin position="200"/>
        <end position="219"/>
    </location>
</feature>
<keyword evidence="2" id="KW-1133">Transmembrane helix</keyword>
<keyword evidence="2" id="KW-0812">Transmembrane</keyword>
<accession>A0A553HP02</accession>
<dbReference type="EMBL" id="VFLP01000065">
    <property type="protein sequence ID" value="TRX89629.1"/>
    <property type="molecule type" value="Genomic_DNA"/>
</dbReference>
<feature type="transmembrane region" description="Helical" evidence="2">
    <location>
        <begin position="20"/>
        <end position="43"/>
    </location>
</feature>
<dbReference type="AlphaFoldDB" id="A0A553HP02"/>
<gene>
    <name evidence="3" type="ORF">FHL15_009538</name>
</gene>
<feature type="compositionally biased region" description="Polar residues" evidence="1">
    <location>
        <begin position="271"/>
        <end position="280"/>
    </location>
</feature>
<feature type="compositionally biased region" description="Polar residues" evidence="1">
    <location>
        <begin position="241"/>
        <end position="252"/>
    </location>
</feature>
<feature type="region of interest" description="Disordered" evidence="1">
    <location>
        <begin position="411"/>
        <end position="433"/>
    </location>
</feature>
<organism evidence="3 4">
    <name type="scientific">Xylaria flabelliformis</name>
    <dbReference type="NCBI Taxonomy" id="2512241"/>
    <lineage>
        <taxon>Eukaryota</taxon>
        <taxon>Fungi</taxon>
        <taxon>Dikarya</taxon>
        <taxon>Ascomycota</taxon>
        <taxon>Pezizomycotina</taxon>
        <taxon>Sordariomycetes</taxon>
        <taxon>Xylariomycetidae</taxon>
        <taxon>Xylariales</taxon>
        <taxon>Xylariaceae</taxon>
        <taxon>Xylaria</taxon>
    </lineage>
</organism>
<comment type="caution">
    <text evidence="3">The sequence shown here is derived from an EMBL/GenBank/DDBJ whole genome shotgun (WGS) entry which is preliminary data.</text>
</comment>
<feature type="compositionally biased region" description="Polar residues" evidence="1">
    <location>
        <begin position="574"/>
        <end position="588"/>
    </location>
</feature>
<keyword evidence="4" id="KW-1185">Reference proteome</keyword>
<reference evidence="4" key="1">
    <citation type="submission" date="2019-06" db="EMBL/GenBank/DDBJ databases">
        <title>Draft genome sequence of the griseofulvin-producing fungus Xylaria cubensis strain G536.</title>
        <authorList>
            <person name="Mead M.E."/>
            <person name="Raja H.A."/>
            <person name="Steenwyk J.L."/>
            <person name="Knowles S.L."/>
            <person name="Oberlies N.H."/>
            <person name="Rokas A."/>
        </authorList>
    </citation>
    <scope>NUCLEOTIDE SEQUENCE [LARGE SCALE GENOMIC DNA]</scope>
    <source>
        <strain evidence="4">G536</strain>
    </source>
</reference>
<feature type="region of interest" description="Disordered" evidence="1">
    <location>
        <begin position="227"/>
        <end position="252"/>
    </location>
</feature>
<keyword evidence="2" id="KW-0472">Membrane</keyword>
<evidence type="ECO:0000256" key="1">
    <source>
        <dbReference type="SAM" id="MobiDB-lite"/>
    </source>
</evidence>
<sequence>MANVSFAAEQPSEDPPGRKLVIILAVVVTSTVSVGVVLFCVWVRSRRHSNHVRLDDEQNLNEEPIPLQNLAAPEDGETAVHETEDPSVSAANALRPRTLNEYNKALNSNPPSQTDLATAQQALNSNTMIQKQDVGVPAIILSPPSPVLILPIPPQPSPSQEQSHLHPTRRSNSRLDDPRRHSKVFEFGDYQGDFTGDETLRVQSNLPPLPSAGPGIETMPNVLNEYHQQQRERDHDFPRPSTINEESVSDMTDTLDTQSVVELVENIPESHFSTSGSQSPEADKDEASSFTKRDDEPLSPSHEEFVEEDKANDADDEGDEQIGQTADSGASLEGGVQDSYGDSHDSYVDEVCNPKDPLYDVHGLVTKIGNNTLKAEQSAQTLSGDDNSGGNYTRFQRDYTNASLVPAPLVRRNNTIHETTSPAGTSTTVAQPLTRPASTIDVDISPLEPEIETQRPRSFVIREWPPQNNQDATFENAPRRQALWYTPPSQEIIEQSRRVREQMEWEEEAKKVVLQKAKDAGEVLSEEEITKRVRRMYERSSRFLLEAATYKPAASPAQPLDTVPADRTRVRAQRTSYVPPSGNANFHTNQKKRPVSSEPAFASSQALPFAASAESMIAQDGSRSGSPPPPRRRVRRSNPVHDLTLRLPQ</sequence>
<proteinExistence type="predicted"/>
<feature type="compositionally biased region" description="Basic and acidic residues" evidence="1">
    <location>
        <begin position="228"/>
        <end position="238"/>
    </location>
</feature>
<evidence type="ECO:0000256" key="2">
    <source>
        <dbReference type="SAM" id="Phobius"/>
    </source>
</evidence>
<dbReference type="Proteomes" id="UP000319160">
    <property type="component" value="Unassembled WGS sequence"/>
</dbReference>
<protein>
    <submittedName>
        <fullName evidence="3">Uncharacterized protein</fullName>
    </submittedName>
</protein>
<feature type="region of interest" description="Disordered" evidence="1">
    <location>
        <begin position="270"/>
        <end position="351"/>
    </location>
</feature>
<feature type="region of interest" description="Disordered" evidence="1">
    <location>
        <begin position="74"/>
        <end position="93"/>
    </location>
</feature>
<evidence type="ECO:0000313" key="4">
    <source>
        <dbReference type="Proteomes" id="UP000319160"/>
    </source>
</evidence>
<feature type="compositionally biased region" description="Basic and acidic residues" evidence="1">
    <location>
        <begin position="281"/>
        <end position="313"/>
    </location>
</feature>
<feature type="region of interest" description="Disordered" evidence="1">
    <location>
        <begin position="574"/>
        <end position="649"/>
    </location>
</feature>
<name>A0A553HP02_9PEZI</name>
<feature type="compositionally biased region" description="Polar residues" evidence="1">
    <location>
        <begin position="412"/>
        <end position="431"/>
    </location>
</feature>